<dbReference type="Proteomes" id="UP001223214">
    <property type="component" value="Unassembled WGS sequence"/>
</dbReference>
<feature type="transmembrane region" description="Helical" evidence="1">
    <location>
        <begin position="28"/>
        <end position="46"/>
    </location>
</feature>
<keyword evidence="1" id="KW-0472">Membrane</keyword>
<protein>
    <submittedName>
        <fullName evidence="2">DUF1109 domain-containing protein</fullName>
    </submittedName>
</protein>
<dbReference type="EMBL" id="JASSOM010000045">
    <property type="protein sequence ID" value="MDK9362701.1"/>
    <property type="molecule type" value="Genomic_DNA"/>
</dbReference>
<feature type="transmembrane region" description="Helical" evidence="1">
    <location>
        <begin position="185"/>
        <end position="205"/>
    </location>
</feature>
<proteinExistence type="predicted"/>
<keyword evidence="1" id="KW-0812">Transmembrane</keyword>
<feature type="transmembrane region" description="Helical" evidence="1">
    <location>
        <begin position="122"/>
        <end position="143"/>
    </location>
</feature>
<feature type="transmembrane region" description="Helical" evidence="1">
    <location>
        <begin position="92"/>
        <end position="110"/>
    </location>
</feature>
<evidence type="ECO:0000313" key="2">
    <source>
        <dbReference type="EMBL" id="MDK9362701.1"/>
    </source>
</evidence>
<keyword evidence="3" id="KW-1185">Reference proteome</keyword>
<comment type="caution">
    <text evidence="2">The sequence shown here is derived from an EMBL/GenBank/DDBJ whole genome shotgun (WGS) entry which is preliminary data.</text>
</comment>
<evidence type="ECO:0000256" key="1">
    <source>
        <dbReference type="SAM" id="Phobius"/>
    </source>
</evidence>
<accession>A0AAP4D048</accession>
<gene>
    <name evidence="2" type="ORF">QQF32_05790</name>
</gene>
<feature type="transmembrane region" description="Helical" evidence="1">
    <location>
        <begin position="58"/>
        <end position="80"/>
    </location>
</feature>
<reference evidence="2 3" key="1">
    <citation type="submission" date="2023-06" db="EMBL/GenBank/DDBJ databases">
        <title>Identification and characterization of antibiotic-resistant Gram-negative bacteria.</title>
        <authorList>
            <person name="Cho G.-S."/>
            <person name="Lee J."/>
            <person name="Tai E."/>
            <person name="Jeong S."/>
            <person name="Kim I."/>
            <person name="Kim B.-E."/>
            <person name="Jeong M.-I."/>
            <person name="Oh K.-K."/>
            <person name="Franz C.M.A.P."/>
        </authorList>
    </citation>
    <scope>NUCLEOTIDE SEQUENCE [LARGE SCALE GENOMIC DNA]</scope>
    <source>
        <strain evidence="2 3">V106_12</strain>
    </source>
</reference>
<dbReference type="RefSeq" id="WP_285148306.1">
    <property type="nucleotide sequence ID" value="NZ_JASSOM010000045.1"/>
</dbReference>
<evidence type="ECO:0000313" key="3">
    <source>
        <dbReference type="Proteomes" id="UP001223214"/>
    </source>
</evidence>
<name>A0AAP4D048_9ENTR</name>
<organism evidence="2 3">
    <name type="scientific">Lelliottia wanjuensis</name>
    <dbReference type="NCBI Taxonomy" id="3050585"/>
    <lineage>
        <taxon>Bacteria</taxon>
        <taxon>Pseudomonadati</taxon>
        <taxon>Pseudomonadota</taxon>
        <taxon>Gammaproteobacteria</taxon>
        <taxon>Enterobacterales</taxon>
        <taxon>Enterobacteriaceae</taxon>
        <taxon>Lelliottia</taxon>
    </lineage>
</organism>
<feature type="transmembrane region" description="Helical" evidence="1">
    <location>
        <begin position="155"/>
        <end position="173"/>
    </location>
</feature>
<dbReference type="AlphaFoldDB" id="A0AAP4D048"/>
<sequence>MTDHELLIEKLSQQALPVKRPWPDGWRALAWTLMALPSGWLSSLLLQRVATDWAHSGAFLALLQLGLTFVMGVLAIRNAFLLSIPGRRPLSWKGFMPLLVLWLGCVLANLGQTSLTHHRDEVNCYVFMMTVSAPMMLLAIGYLRRTRSLHPLQSLATAGAGVACMALTLLSFCHPVEVHPLDFALHLAAIFTIVVATVGLGWKWVAIPLP</sequence>
<keyword evidence="1" id="KW-1133">Transmembrane helix</keyword>